<dbReference type="InterPro" id="IPR050276">
    <property type="entry name" value="MshD_Acetyltransferase"/>
</dbReference>
<dbReference type="SUPFAM" id="SSF55729">
    <property type="entry name" value="Acyl-CoA N-acyltransferases (Nat)"/>
    <property type="match status" value="1"/>
</dbReference>
<evidence type="ECO:0000313" key="3">
    <source>
        <dbReference type="Proteomes" id="UP001527052"/>
    </source>
</evidence>
<dbReference type="Proteomes" id="UP001527052">
    <property type="component" value="Unassembled WGS sequence"/>
</dbReference>
<accession>A0ABT4ETM6</accession>
<feature type="domain" description="N-acetyltransferase" evidence="1">
    <location>
        <begin position="1"/>
        <end position="93"/>
    </location>
</feature>
<comment type="caution">
    <text evidence="2">The sequence shown here is derived from an EMBL/GenBank/DDBJ whole genome shotgun (WGS) entry which is preliminary data.</text>
</comment>
<dbReference type="Pfam" id="PF00583">
    <property type="entry name" value="Acetyltransf_1"/>
    <property type="match status" value="1"/>
</dbReference>
<evidence type="ECO:0000259" key="1">
    <source>
        <dbReference type="PROSITE" id="PS51186"/>
    </source>
</evidence>
<name>A0ABT4ETM6_9BACI</name>
<dbReference type="EMBL" id="JAMDLZ010000039">
    <property type="protein sequence ID" value="MCY9549024.1"/>
    <property type="molecule type" value="Genomic_DNA"/>
</dbReference>
<sequence>MGTVSLIKLDGQNAFELAKLAVTEKYQGLKIGRRLMEKCLEVVKLEGANKIILYTNQKLTAAIELYKKFGFPFVSLDDDKYLEADLKMELEMKNSIIEN</sequence>
<evidence type="ECO:0000313" key="2">
    <source>
        <dbReference type="EMBL" id="MCY9549024.1"/>
    </source>
</evidence>
<dbReference type="PANTHER" id="PTHR43617:SF36">
    <property type="entry name" value="GCN5-RELATED N-ACETYLTRANSFERASE"/>
    <property type="match status" value="1"/>
</dbReference>
<protein>
    <submittedName>
        <fullName evidence="2">GNAT family N-acetyltransferase</fullName>
    </submittedName>
</protein>
<dbReference type="Gene3D" id="3.40.630.30">
    <property type="match status" value="1"/>
</dbReference>
<dbReference type="PROSITE" id="PS51186">
    <property type="entry name" value="GNAT"/>
    <property type="match status" value="1"/>
</dbReference>
<dbReference type="PANTHER" id="PTHR43617">
    <property type="entry name" value="L-AMINO ACID N-ACETYLTRANSFERASE"/>
    <property type="match status" value="1"/>
</dbReference>
<reference evidence="2 3" key="1">
    <citation type="submission" date="2022-05" db="EMBL/GenBank/DDBJ databases">
        <title>Genome Sequencing of Bee-Associated Microbes.</title>
        <authorList>
            <person name="Dunlap C."/>
        </authorList>
    </citation>
    <scope>NUCLEOTIDE SEQUENCE [LARGE SCALE GENOMIC DNA]</scope>
    <source>
        <strain evidence="2 3">NRRL BD-083</strain>
    </source>
</reference>
<dbReference type="InterPro" id="IPR016181">
    <property type="entry name" value="Acyl_CoA_acyltransferase"/>
</dbReference>
<organism evidence="2 3">
    <name type="scientific">Lysinibacillus xylanilyticus</name>
    <dbReference type="NCBI Taxonomy" id="582475"/>
    <lineage>
        <taxon>Bacteria</taxon>
        <taxon>Bacillati</taxon>
        <taxon>Bacillota</taxon>
        <taxon>Bacilli</taxon>
        <taxon>Bacillales</taxon>
        <taxon>Bacillaceae</taxon>
        <taxon>Lysinibacillus</taxon>
    </lineage>
</organism>
<proteinExistence type="predicted"/>
<dbReference type="InterPro" id="IPR000182">
    <property type="entry name" value="GNAT_dom"/>
</dbReference>
<keyword evidence="3" id="KW-1185">Reference proteome</keyword>
<dbReference type="CDD" id="cd04301">
    <property type="entry name" value="NAT_SF"/>
    <property type="match status" value="1"/>
</dbReference>
<gene>
    <name evidence="2" type="ORF">M5W82_19245</name>
</gene>